<dbReference type="Proteomes" id="UP001446871">
    <property type="component" value="Unassembled WGS sequence"/>
</dbReference>
<accession>A0ABR1VB31</accession>
<gene>
    <name evidence="1" type="ORF">PG996_007529</name>
</gene>
<reference evidence="1 2" key="1">
    <citation type="submission" date="2023-01" db="EMBL/GenBank/DDBJ databases">
        <title>Analysis of 21 Apiospora genomes using comparative genomics revels a genus with tremendous synthesis potential of carbohydrate active enzymes and secondary metabolites.</title>
        <authorList>
            <person name="Sorensen T."/>
        </authorList>
    </citation>
    <scope>NUCLEOTIDE SEQUENCE [LARGE SCALE GENOMIC DNA]</scope>
    <source>
        <strain evidence="1 2">CBS 83171</strain>
    </source>
</reference>
<keyword evidence="2" id="KW-1185">Reference proteome</keyword>
<proteinExistence type="predicted"/>
<organism evidence="1 2">
    <name type="scientific">Apiospora saccharicola</name>
    <dbReference type="NCBI Taxonomy" id="335842"/>
    <lineage>
        <taxon>Eukaryota</taxon>
        <taxon>Fungi</taxon>
        <taxon>Dikarya</taxon>
        <taxon>Ascomycota</taxon>
        <taxon>Pezizomycotina</taxon>
        <taxon>Sordariomycetes</taxon>
        <taxon>Xylariomycetidae</taxon>
        <taxon>Amphisphaeriales</taxon>
        <taxon>Apiosporaceae</taxon>
        <taxon>Apiospora</taxon>
    </lineage>
</organism>
<name>A0ABR1VB31_9PEZI</name>
<comment type="caution">
    <text evidence="1">The sequence shown here is derived from an EMBL/GenBank/DDBJ whole genome shotgun (WGS) entry which is preliminary data.</text>
</comment>
<evidence type="ECO:0000313" key="2">
    <source>
        <dbReference type="Proteomes" id="UP001446871"/>
    </source>
</evidence>
<dbReference type="EMBL" id="JAQQWM010000004">
    <property type="protein sequence ID" value="KAK8068417.1"/>
    <property type="molecule type" value="Genomic_DNA"/>
</dbReference>
<evidence type="ECO:0000313" key="1">
    <source>
        <dbReference type="EMBL" id="KAK8068417.1"/>
    </source>
</evidence>
<protein>
    <submittedName>
        <fullName evidence="1">Uncharacterized protein</fullName>
    </submittedName>
</protein>
<sequence length="136" mass="14175">MQRDAGSGIFLVSPGGICNTQSSFLCVVRANAAREQGAPLSSAPGAAAPGEHAVLMRQLTALEEGFLEPVGNGGATCMGKARSSSFGELDEGRSYTGLPKPSVGAEDGVRKHLVRAAVCSPWHIQRSRTFVRVFGC</sequence>